<evidence type="ECO:0000313" key="1">
    <source>
        <dbReference type="EMBL" id="KHG07097.1"/>
    </source>
</evidence>
<dbReference type="Proteomes" id="UP000032142">
    <property type="component" value="Unassembled WGS sequence"/>
</dbReference>
<dbReference type="EMBL" id="JRRC01467293">
    <property type="protein sequence ID" value="KHG07097.1"/>
    <property type="molecule type" value="Genomic_DNA"/>
</dbReference>
<gene>
    <name evidence="1" type="ORF">F383_10104</name>
</gene>
<name>A0A0B0N376_GOSAR</name>
<dbReference type="AlphaFoldDB" id="A0A0B0N376"/>
<accession>A0A0B0N376</accession>
<protein>
    <submittedName>
        <fullName evidence="1">Uncharacterized protein</fullName>
    </submittedName>
</protein>
<reference evidence="2" key="1">
    <citation type="submission" date="2014-09" db="EMBL/GenBank/DDBJ databases">
        <authorList>
            <person name="Mudge J."/>
            <person name="Ramaraj T."/>
            <person name="Lindquist I.E."/>
            <person name="Bharti A.K."/>
            <person name="Sundararajan A."/>
            <person name="Cameron C.T."/>
            <person name="Woodward J.E."/>
            <person name="May G.D."/>
            <person name="Brubaker C."/>
            <person name="Broadhvest J."/>
            <person name="Wilkins T.A."/>
        </authorList>
    </citation>
    <scope>NUCLEOTIDE SEQUENCE</scope>
    <source>
        <strain evidence="2">cv. AKA8401</strain>
    </source>
</reference>
<organism evidence="1 2">
    <name type="scientific">Gossypium arboreum</name>
    <name type="common">Tree cotton</name>
    <name type="synonym">Gossypium nanking</name>
    <dbReference type="NCBI Taxonomy" id="29729"/>
    <lineage>
        <taxon>Eukaryota</taxon>
        <taxon>Viridiplantae</taxon>
        <taxon>Streptophyta</taxon>
        <taxon>Embryophyta</taxon>
        <taxon>Tracheophyta</taxon>
        <taxon>Spermatophyta</taxon>
        <taxon>Magnoliopsida</taxon>
        <taxon>eudicotyledons</taxon>
        <taxon>Gunneridae</taxon>
        <taxon>Pentapetalae</taxon>
        <taxon>rosids</taxon>
        <taxon>malvids</taxon>
        <taxon>Malvales</taxon>
        <taxon>Malvaceae</taxon>
        <taxon>Malvoideae</taxon>
        <taxon>Gossypium</taxon>
    </lineage>
</organism>
<proteinExistence type="predicted"/>
<comment type="caution">
    <text evidence="1">The sequence shown here is derived from an EMBL/GenBank/DDBJ whole genome shotgun (WGS) entry which is preliminary data.</text>
</comment>
<sequence>MAVCDFFKPCSSMLDWHGHVNYPCESV</sequence>
<keyword evidence="2" id="KW-1185">Reference proteome</keyword>
<evidence type="ECO:0000313" key="2">
    <source>
        <dbReference type="Proteomes" id="UP000032142"/>
    </source>
</evidence>